<dbReference type="GO" id="GO:0005524">
    <property type="term" value="F:ATP binding"/>
    <property type="evidence" value="ECO:0007669"/>
    <property type="project" value="UniProtKB-KW"/>
</dbReference>
<keyword evidence="3" id="KW-0175">Coiled coil</keyword>
<dbReference type="FunFam" id="1.10.150.20:FF:000002">
    <property type="entry name" value="DNA polymerase I"/>
    <property type="match status" value="1"/>
</dbReference>
<dbReference type="InterPro" id="IPR011545">
    <property type="entry name" value="DEAD/DEAH_box_helicase_dom"/>
</dbReference>
<dbReference type="InterPro" id="IPR046931">
    <property type="entry name" value="HTH_61"/>
</dbReference>
<dbReference type="PANTHER" id="PTHR10133">
    <property type="entry name" value="DNA POLYMERASE I"/>
    <property type="match status" value="1"/>
</dbReference>
<dbReference type="GO" id="GO:0006261">
    <property type="term" value="P:DNA-templated DNA replication"/>
    <property type="evidence" value="ECO:0007669"/>
    <property type="project" value="InterPro"/>
</dbReference>
<feature type="domain" description="Helicase ATP-binding" evidence="4">
    <location>
        <begin position="375"/>
        <end position="544"/>
    </location>
</feature>
<sequence length="1746" mass="197648">MKQRKLNFKTKKRPTVPVGLIKKLTFNPPAFVNNNNDSSTDIPYMNSNVGITNKRAISLELTEPEVKKCKLTEKFIPDLVLNHCELSTDMSQLNTTNFTTPKLNHKIETILSGNFSFGGIDEMELEMLKIYDQISPLNKKQLLTEPNEIPDSSLNIRAVDNELNATGNILALNTPSDKYHLNQNTSLEEVGEFDSSETSSLLLFDNEDHYDSSFSQVFDTAIDDSVIKDDLSILITKSRSDSNKESEDLNIKNFLPVNKTLSCCVPSVMMDSREMTQLSADLRNINNNEISDLLDSLPVQNNNDDVVDNNLCESMILNEKINEKLTILQMEREEEEDLLKLSRKEFNLPKNVIAKYNAVGINSLYEWQVDCLLTNGVLQGKKNLIYGAPTSAGKTMVCELLVLKKVIETKQKAIIILPFVSIVSEKTKYLQTMFESENLRICGYYGNNGNAKFDEIDIAVCTIEKANSLLNKLMETGKTNTLGIVVVDELHMIGDQSRGYLLELLLTKLKFVLRETIQIIGMSATLPNIEILARWLKAELYLTHYRPIPLKEYIKVGNTIFDVENNDNTRTFEKVAKLISSLLTLPVSDEIKYARKELLNELSRTPGENDKELFNTNYFILLKGGLDPVLEFTLGCGVAYHHSGLTVEERELIEDGFRGGYIHTLAATSTLASGVNLPARRVIFRSPMIGRQFLDITSYKQMKGRAGRKGKDVAGESILMCSELEAKKVHELVNSDLQPVRSCLTSDQKGMKRALLEVIVNGIVSTSLDVKQYIESTLLFSQQGSHDAVVTATVNSATEFLVKGEFINVEIICKPDENIFSPKKTKSSNLIQKPGSLQKFSPTKLGYAAVSSALSPEESLIVFEELKKALRNFVLEDELHIIYQVTPTFLNLVPNWNLYLRVFNHLNEVQRNIAETVGISEWFLIKASIQKCAVQNSSSLSIHKRFWASMMLNDLVQENEFKYVMNKYGVDRGTLQQLQSVAATFSGMVTIFCEKLGWSNLELLLLQFKERLNFGVQKELIELVRIPFVKGTRARILWKAGFHSVASIACAAPEEIFEHLKKHHPFKSSKGSQMDVDSSNRIEFRAACSIVNSAKQLLESDRKVLERAAKNLMEPNSAILNSARKVISASKIKSGSYANWTSNSTTQQAIKSNVEHAKKKNLYLKTPSSNAQNLITYGDNFQIIYVKVGNNAFDDICKEWEMIEEYCWNIAWTKDNSSDFDVQNLSKVDFNRIASIFKKESVKICFDAKFQVKLLFNAGFDHVSFTLVDPCVAAWCINPDQQEKSLQQMMKIFLPQSTYTMPSNNVEKCCRENVQTLKLMHYLQGKLRSKSLLRHFFEVEMPLIQVLASMELVGLGMLENLENVAHTLAGKFFSLASPVQVAQVLFDDLQLPYPLVCKANSKLKRKTNKEVLEKLQNLHPIITVLMQHRTISTLVSNHLLPLISLNGYHNDVEMPRIHCNFDYQTSTGRIVTSNPNLQNIPHPKHLPQSNESLTIETINIRECFEATNGSCLLSVDYCQIELRLIAYLAQEKILLRSFEIGEDPFKIIASEWFNIPIEMVTTSIRKRTKNVTYAVLYGVGAKSLSEELDLSVREAEDFIQDFRKKFAAIPKFQKEVIRKCSERGYVETITGRKRFLPLIHSQSFPQRSHAERQALNTIVQGSAADLVKISMVAIYKEFQKRFGSSKPGIKLIPHLLLQIHDELIFEIPNNLLEEMKLLIDKTMTVHEYNVPLKVKMRSGTTWGSLQ</sequence>
<gene>
    <name evidence="6" type="ORF">HK099_002624</name>
</gene>
<evidence type="ECO:0000256" key="1">
    <source>
        <dbReference type="ARBA" id="ARBA00022741"/>
    </source>
</evidence>
<dbReference type="SMART" id="SM00482">
    <property type="entry name" value="POLAc"/>
    <property type="match status" value="1"/>
</dbReference>
<dbReference type="InterPro" id="IPR002298">
    <property type="entry name" value="DNA_polymerase_A"/>
</dbReference>
<accession>A0AAD5U2B2</accession>
<dbReference type="Pfam" id="PF00271">
    <property type="entry name" value="Helicase_C"/>
    <property type="match status" value="1"/>
</dbReference>
<dbReference type="Pfam" id="PF25453">
    <property type="entry name" value="DUF7898"/>
    <property type="match status" value="1"/>
</dbReference>
<dbReference type="InterPro" id="IPR014001">
    <property type="entry name" value="Helicase_ATP-bd"/>
</dbReference>
<evidence type="ECO:0000313" key="7">
    <source>
        <dbReference type="Proteomes" id="UP001211065"/>
    </source>
</evidence>
<dbReference type="InterPro" id="IPR027417">
    <property type="entry name" value="P-loop_NTPase"/>
</dbReference>
<dbReference type="PRINTS" id="PR00868">
    <property type="entry name" value="DNAPOLI"/>
</dbReference>
<dbReference type="Gene3D" id="3.40.50.300">
    <property type="entry name" value="P-loop containing nucleotide triphosphate hydrolases"/>
    <property type="match status" value="2"/>
</dbReference>
<evidence type="ECO:0000313" key="6">
    <source>
        <dbReference type="EMBL" id="KAJ3222158.1"/>
    </source>
</evidence>
<keyword evidence="2" id="KW-0067">ATP-binding</keyword>
<dbReference type="GO" id="GO:0003887">
    <property type="term" value="F:DNA-directed DNA polymerase activity"/>
    <property type="evidence" value="ECO:0007669"/>
    <property type="project" value="InterPro"/>
</dbReference>
<dbReference type="PANTHER" id="PTHR10133:SF62">
    <property type="entry name" value="DNA POLYMERASE THETA"/>
    <property type="match status" value="1"/>
</dbReference>
<evidence type="ECO:0000259" key="4">
    <source>
        <dbReference type="PROSITE" id="PS51192"/>
    </source>
</evidence>
<dbReference type="PROSITE" id="PS51194">
    <property type="entry name" value="HELICASE_CTER"/>
    <property type="match status" value="1"/>
</dbReference>
<dbReference type="SMART" id="SM00487">
    <property type="entry name" value="DEXDc"/>
    <property type="match status" value="1"/>
</dbReference>
<organism evidence="6 7">
    <name type="scientific">Clydaea vesicula</name>
    <dbReference type="NCBI Taxonomy" id="447962"/>
    <lineage>
        <taxon>Eukaryota</taxon>
        <taxon>Fungi</taxon>
        <taxon>Fungi incertae sedis</taxon>
        <taxon>Chytridiomycota</taxon>
        <taxon>Chytridiomycota incertae sedis</taxon>
        <taxon>Chytridiomycetes</taxon>
        <taxon>Lobulomycetales</taxon>
        <taxon>Lobulomycetaceae</taxon>
        <taxon>Clydaea</taxon>
    </lineage>
</organism>
<dbReference type="Pfam" id="PF21099">
    <property type="entry name" value="POLQ_helical"/>
    <property type="match status" value="1"/>
</dbReference>
<feature type="coiled-coil region" evidence="3">
    <location>
        <begin position="318"/>
        <end position="345"/>
    </location>
</feature>
<dbReference type="Gene3D" id="1.10.3380.20">
    <property type="match status" value="1"/>
</dbReference>
<dbReference type="SMART" id="SM00490">
    <property type="entry name" value="HELICc"/>
    <property type="match status" value="1"/>
</dbReference>
<protein>
    <recommendedName>
        <fullName evidence="8">DNA-directed DNA polymerase</fullName>
    </recommendedName>
</protein>
<dbReference type="FunFam" id="3.40.50.300:FF:000968">
    <property type="entry name" value="Helicase and polymerase-containing protein TEBICHI"/>
    <property type="match status" value="1"/>
</dbReference>
<reference evidence="6" key="1">
    <citation type="submission" date="2020-05" db="EMBL/GenBank/DDBJ databases">
        <title>Phylogenomic resolution of chytrid fungi.</title>
        <authorList>
            <person name="Stajich J.E."/>
            <person name="Amses K."/>
            <person name="Simmons R."/>
            <person name="Seto K."/>
            <person name="Myers J."/>
            <person name="Bonds A."/>
            <person name="Quandt C.A."/>
            <person name="Barry K."/>
            <person name="Liu P."/>
            <person name="Grigoriev I."/>
            <person name="Longcore J.E."/>
            <person name="James T.Y."/>
        </authorList>
    </citation>
    <scope>NUCLEOTIDE SEQUENCE</scope>
    <source>
        <strain evidence="6">JEL0476</strain>
    </source>
</reference>
<proteinExistence type="predicted"/>
<evidence type="ECO:0008006" key="8">
    <source>
        <dbReference type="Google" id="ProtNLM"/>
    </source>
</evidence>
<dbReference type="Gene3D" id="1.10.150.20">
    <property type="entry name" value="5' to 3' exonuclease, C-terminal subdomain"/>
    <property type="match status" value="1"/>
</dbReference>
<dbReference type="Gene3D" id="1.20.1060.10">
    <property type="entry name" value="Taq DNA Polymerase, Chain T, domain 4"/>
    <property type="match status" value="1"/>
</dbReference>
<dbReference type="Proteomes" id="UP001211065">
    <property type="component" value="Unassembled WGS sequence"/>
</dbReference>
<dbReference type="InterPro" id="IPR036397">
    <property type="entry name" value="RNaseH_sf"/>
</dbReference>
<dbReference type="GO" id="GO:0003677">
    <property type="term" value="F:DNA binding"/>
    <property type="evidence" value="ECO:0007669"/>
    <property type="project" value="InterPro"/>
</dbReference>
<keyword evidence="7" id="KW-1185">Reference proteome</keyword>
<name>A0AAD5U2B2_9FUNG</name>
<dbReference type="CDD" id="cd18795">
    <property type="entry name" value="SF2_C_Ski2"/>
    <property type="match status" value="1"/>
</dbReference>
<dbReference type="SUPFAM" id="SSF52540">
    <property type="entry name" value="P-loop containing nucleoside triphosphate hydrolases"/>
    <property type="match status" value="1"/>
</dbReference>
<dbReference type="Pfam" id="PF00270">
    <property type="entry name" value="DEAD"/>
    <property type="match status" value="1"/>
</dbReference>
<dbReference type="InterPro" id="IPR057220">
    <property type="entry name" value="DUF7898"/>
</dbReference>
<dbReference type="Gene3D" id="3.30.420.10">
    <property type="entry name" value="Ribonuclease H-like superfamily/Ribonuclease H"/>
    <property type="match status" value="1"/>
</dbReference>
<evidence type="ECO:0000256" key="2">
    <source>
        <dbReference type="ARBA" id="ARBA00022840"/>
    </source>
</evidence>
<dbReference type="SUPFAM" id="SSF158702">
    <property type="entry name" value="Sec63 N-terminal domain-like"/>
    <property type="match status" value="1"/>
</dbReference>
<evidence type="ECO:0000256" key="3">
    <source>
        <dbReference type="SAM" id="Coils"/>
    </source>
</evidence>
<evidence type="ECO:0000259" key="5">
    <source>
        <dbReference type="PROSITE" id="PS51194"/>
    </source>
</evidence>
<dbReference type="CDD" id="cd18026">
    <property type="entry name" value="DEXHc_POLQ-like"/>
    <property type="match status" value="1"/>
</dbReference>
<dbReference type="EMBL" id="JADGJW010000189">
    <property type="protein sequence ID" value="KAJ3222158.1"/>
    <property type="molecule type" value="Genomic_DNA"/>
</dbReference>
<feature type="domain" description="Helicase C-terminal" evidence="5">
    <location>
        <begin position="586"/>
        <end position="759"/>
    </location>
</feature>
<dbReference type="Pfam" id="PF20470">
    <property type="entry name" value="HTH_61"/>
    <property type="match status" value="1"/>
</dbReference>
<dbReference type="Gene3D" id="3.30.70.370">
    <property type="match status" value="1"/>
</dbReference>
<comment type="caution">
    <text evidence="6">The sequence shown here is derived from an EMBL/GenBank/DDBJ whole genome shotgun (WGS) entry which is preliminary data.</text>
</comment>
<dbReference type="InterPro" id="IPR043502">
    <property type="entry name" value="DNA/RNA_pol_sf"/>
</dbReference>
<keyword evidence="1" id="KW-0547">Nucleotide-binding</keyword>
<dbReference type="GO" id="GO:0097681">
    <property type="term" value="P:double-strand break repair via alternative nonhomologous end joining"/>
    <property type="evidence" value="ECO:0007669"/>
    <property type="project" value="TreeGrafter"/>
</dbReference>
<dbReference type="PROSITE" id="PS51192">
    <property type="entry name" value="HELICASE_ATP_BIND_1"/>
    <property type="match status" value="1"/>
</dbReference>
<dbReference type="InterPro" id="IPR001650">
    <property type="entry name" value="Helicase_C-like"/>
</dbReference>
<dbReference type="InterPro" id="IPR001098">
    <property type="entry name" value="DNA-dir_DNA_pol_A_palm_dom"/>
</dbReference>
<dbReference type="InterPro" id="IPR048960">
    <property type="entry name" value="POLQ-like_helical"/>
</dbReference>
<dbReference type="SUPFAM" id="SSF56672">
    <property type="entry name" value="DNA/RNA polymerases"/>
    <property type="match status" value="1"/>
</dbReference>
<dbReference type="Pfam" id="PF00476">
    <property type="entry name" value="DNA_pol_A"/>
    <property type="match status" value="1"/>
</dbReference>
<dbReference type="CDD" id="cd08638">
    <property type="entry name" value="DNA_pol_A_theta"/>
    <property type="match status" value="1"/>
</dbReference>